<dbReference type="EMBL" id="ADLK01000001">
    <property type="protein sequence ID" value="KMW24249.1"/>
    <property type="molecule type" value="Genomic_DNA"/>
</dbReference>
<sequence>MIRIMILGGGTAAAWAISKAVKDIGKNRVLLYVCDINPPHLVHTSTLADRYFVIPSIKSVGYYEYMMALFEKEKIDILVPLIDWDLSLFAYDNADLLRLGIYAASPYKQTFNMLSNKRNMTQTLEGMEIEVPHIISSEFLKPECTYYVKPEIGFGSRNSRAVLGRDLLEMNLNGMIVQELCLPEEITVDVFCDGKVVKSICRERIEVKAGVCTKARIFEDQDLSKVISKLASKFSLPHMNCVQFMRSQQGKWLLTDFNLRLGGGSALSAAVGFKMAESAVALWLEMPELVSIDIPAQERFVVRCFEEIVTK</sequence>
<protein>
    <recommendedName>
        <fullName evidence="1">PylC N-terminal domain-containing protein</fullName>
    </recommendedName>
</protein>
<evidence type="ECO:0000313" key="3">
    <source>
        <dbReference type="Proteomes" id="UP000037392"/>
    </source>
</evidence>
<dbReference type="Gene3D" id="3.40.50.20">
    <property type="match status" value="1"/>
</dbReference>
<dbReference type="PATRIC" id="fig|742734.4.peg.116"/>
<evidence type="ECO:0000313" key="2">
    <source>
        <dbReference type="EMBL" id="KMW24249.1"/>
    </source>
</evidence>
<comment type="caution">
    <text evidence="2">The sequence shown here is derived from an EMBL/GenBank/DDBJ whole genome shotgun (WGS) entry which is preliminary data.</text>
</comment>
<accession>A0A0J9CHX2</accession>
<dbReference type="InterPro" id="IPR048764">
    <property type="entry name" value="PylC_N"/>
</dbReference>
<dbReference type="Gene3D" id="3.30.470.20">
    <property type="entry name" value="ATP-grasp fold, B domain"/>
    <property type="match status" value="1"/>
</dbReference>
<dbReference type="Proteomes" id="UP000037392">
    <property type="component" value="Unassembled WGS sequence"/>
</dbReference>
<feature type="domain" description="PylC N-terminal" evidence="1">
    <location>
        <begin position="4"/>
        <end position="101"/>
    </location>
</feature>
<dbReference type="RefSeq" id="WP_048928966.1">
    <property type="nucleotide sequence ID" value="NZ_KQ235875.1"/>
</dbReference>
<evidence type="ECO:0000259" key="1">
    <source>
        <dbReference type="Pfam" id="PF21360"/>
    </source>
</evidence>
<dbReference type="AlphaFoldDB" id="A0A0J9CHX2"/>
<dbReference type="Pfam" id="PF15632">
    <property type="entry name" value="ATPgrasp_Ter"/>
    <property type="match status" value="1"/>
</dbReference>
<dbReference type="GeneID" id="93163594"/>
<reference evidence="2 3" key="1">
    <citation type="submission" date="2011-04" db="EMBL/GenBank/DDBJ databases">
        <title>The Genome Sequence of Clostridium citroniae WAL-19142.</title>
        <authorList>
            <consortium name="The Broad Institute Genome Sequencing Platform"/>
            <person name="Earl A."/>
            <person name="Ward D."/>
            <person name="Feldgarden M."/>
            <person name="Gevers D."/>
            <person name="Warren Y.A."/>
            <person name="Tyrrell K.L."/>
            <person name="Citron D.M."/>
            <person name="Goldstein E.J."/>
            <person name="Daigneault M."/>
            <person name="Allen-Vercoe E."/>
            <person name="Young S.K."/>
            <person name="Zeng Q."/>
            <person name="Gargeya S."/>
            <person name="Fitzgerald M."/>
            <person name="Haas B."/>
            <person name="Abouelleil A."/>
            <person name="Alvarado L."/>
            <person name="Arachchi H.M."/>
            <person name="Berlin A."/>
            <person name="Brown A."/>
            <person name="Chapman S.B."/>
            <person name="Chen Z."/>
            <person name="Dunbar C."/>
            <person name="Freedman E."/>
            <person name="Gearin G."/>
            <person name="Gellesch M."/>
            <person name="Goldberg J."/>
            <person name="Griggs A."/>
            <person name="Gujja S."/>
            <person name="Heilman E.R."/>
            <person name="Heiman D."/>
            <person name="Howarth C."/>
            <person name="Larson L."/>
            <person name="Lui A."/>
            <person name="MacDonald P.J."/>
            <person name="Mehta T."/>
            <person name="Montmayeur A."/>
            <person name="Murphy C."/>
            <person name="Neiman D."/>
            <person name="Pearson M."/>
            <person name="Priest M."/>
            <person name="Roberts A."/>
            <person name="Saif S."/>
            <person name="Shea T."/>
            <person name="Shenoy N."/>
            <person name="Sisk P."/>
            <person name="Stolte C."/>
            <person name="Sykes S."/>
            <person name="White J."/>
            <person name="Yandava C."/>
            <person name="Wortman J."/>
            <person name="Nusbaum C."/>
            <person name="Birren B."/>
        </authorList>
    </citation>
    <scope>NUCLEOTIDE SEQUENCE [LARGE SCALE GENOMIC DNA]</scope>
    <source>
        <strain evidence="2 3">WAL-19142</strain>
    </source>
</reference>
<dbReference type="Pfam" id="PF21360">
    <property type="entry name" value="PylC-like_N"/>
    <property type="match status" value="1"/>
</dbReference>
<dbReference type="SUPFAM" id="SSF56059">
    <property type="entry name" value="Glutathione synthetase ATP-binding domain-like"/>
    <property type="match status" value="1"/>
</dbReference>
<organism evidence="2 3">
    <name type="scientific">[Clostridium] citroniae WAL-19142</name>
    <dbReference type="NCBI Taxonomy" id="742734"/>
    <lineage>
        <taxon>Bacteria</taxon>
        <taxon>Bacillati</taxon>
        <taxon>Bacillota</taxon>
        <taxon>Clostridia</taxon>
        <taxon>Lachnospirales</taxon>
        <taxon>Lachnospiraceae</taxon>
        <taxon>Enterocloster</taxon>
    </lineage>
</organism>
<name>A0A0J9CHX2_9FIRM</name>
<proteinExistence type="predicted"/>
<gene>
    <name evidence="2" type="ORF">HMPREF9470_00111</name>
</gene>